<proteinExistence type="predicted"/>
<accession>A0AAV5VIC4</accession>
<keyword evidence="2" id="KW-1185">Reference proteome</keyword>
<dbReference type="GO" id="GO:0003700">
    <property type="term" value="F:DNA-binding transcription factor activity"/>
    <property type="evidence" value="ECO:0007669"/>
    <property type="project" value="TreeGrafter"/>
</dbReference>
<dbReference type="EMBL" id="BTSY01000003">
    <property type="protein sequence ID" value="GMT17847.1"/>
    <property type="molecule type" value="Genomic_DNA"/>
</dbReference>
<dbReference type="PANTHER" id="PTHR46011">
    <property type="entry name" value="NUCLEAR HORMONE RECEPTOR FAMILY MEMBER NHR-86-RELATED"/>
    <property type="match status" value="1"/>
</dbReference>
<name>A0AAV5VIC4_9BILA</name>
<feature type="non-terminal residue" evidence="1">
    <location>
        <position position="1"/>
    </location>
</feature>
<comment type="caution">
    <text evidence="1">The sequence shown here is derived from an EMBL/GenBank/DDBJ whole genome shotgun (WGS) entry which is preliminary data.</text>
</comment>
<reference evidence="1" key="1">
    <citation type="submission" date="2023-10" db="EMBL/GenBank/DDBJ databases">
        <title>Genome assembly of Pristionchus species.</title>
        <authorList>
            <person name="Yoshida K."/>
            <person name="Sommer R.J."/>
        </authorList>
    </citation>
    <scope>NUCLEOTIDE SEQUENCE</scope>
    <source>
        <strain evidence="1">RS5133</strain>
    </source>
</reference>
<sequence>FFYRFHVFESCYRAEKMFPDHVDRAFGSYTCFYTHENVEGFFDDLPAKLDATTLAQAKKCMRDFLERLGKPGRGAIRRAAIDTNEFHAILVILFWFTGTRKLRICATLKE</sequence>
<protein>
    <submittedName>
        <fullName evidence="1">Uncharacterized protein</fullName>
    </submittedName>
</protein>
<dbReference type="Proteomes" id="UP001432322">
    <property type="component" value="Unassembled WGS sequence"/>
</dbReference>
<dbReference type="AlphaFoldDB" id="A0AAV5VIC4"/>
<dbReference type="PANTHER" id="PTHR46011:SF6">
    <property type="entry name" value="HIGH ZINC ACTIVATED NUCLEAR RECEPTOR PROTEIN"/>
    <property type="match status" value="1"/>
</dbReference>
<gene>
    <name evidence="1" type="ORF">PFISCL1PPCAC_9144</name>
</gene>
<evidence type="ECO:0000313" key="2">
    <source>
        <dbReference type="Proteomes" id="UP001432322"/>
    </source>
</evidence>
<evidence type="ECO:0000313" key="1">
    <source>
        <dbReference type="EMBL" id="GMT17847.1"/>
    </source>
</evidence>
<dbReference type="GO" id="GO:0005634">
    <property type="term" value="C:nucleus"/>
    <property type="evidence" value="ECO:0007669"/>
    <property type="project" value="TreeGrafter"/>
</dbReference>
<organism evidence="1 2">
    <name type="scientific">Pristionchus fissidentatus</name>
    <dbReference type="NCBI Taxonomy" id="1538716"/>
    <lineage>
        <taxon>Eukaryota</taxon>
        <taxon>Metazoa</taxon>
        <taxon>Ecdysozoa</taxon>
        <taxon>Nematoda</taxon>
        <taxon>Chromadorea</taxon>
        <taxon>Rhabditida</taxon>
        <taxon>Rhabditina</taxon>
        <taxon>Diplogasteromorpha</taxon>
        <taxon>Diplogasteroidea</taxon>
        <taxon>Neodiplogasteridae</taxon>
        <taxon>Pristionchus</taxon>
    </lineage>
</organism>